<evidence type="ECO:0000313" key="12">
    <source>
        <dbReference type="Proteomes" id="UP001529235"/>
    </source>
</evidence>
<keyword evidence="7 8" id="KW-0472">Membrane</keyword>
<dbReference type="InterPro" id="IPR001173">
    <property type="entry name" value="Glyco_trans_2-like"/>
</dbReference>
<dbReference type="GO" id="GO:0016757">
    <property type="term" value="F:glycosyltransferase activity"/>
    <property type="evidence" value="ECO:0007669"/>
    <property type="project" value="UniProtKB-KW"/>
</dbReference>
<evidence type="ECO:0000256" key="6">
    <source>
        <dbReference type="ARBA" id="ARBA00022989"/>
    </source>
</evidence>
<feature type="transmembrane region" description="Helical" evidence="8">
    <location>
        <begin position="240"/>
        <end position="263"/>
    </location>
</feature>
<dbReference type="InterPro" id="IPR039528">
    <property type="entry name" value="DPM1-like"/>
</dbReference>
<dbReference type="SUPFAM" id="SSF53448">
    <property type="entry name" value="Nucleotide-diphospho-sugar transferases"/>
    <property type="match status" value="1"/>
</dbReference>
<keyword evidence="5 8" id="KW-0812">Transmembrane</keyword>
<dbReference type="EMBL" id="JASNVW010000004">
    <property type="protein sequence ID" value="MDK6029084.1"/>
    <property type="molecule type" value="Genomic_DNA"/>
</dbReference>
<accession>A0ABD4Z771</accession>
<keyword evidence="4" id="KW-0808">Transferase</keyword>
<feature type="domain" description="GtrA/DPMS transmembrane" evidence="10">
    <location>
        <begin position="239"/>
        <end position="359"/>
    </location>
</feature>
<organism evidence="11 12">
    <name type="scientific">Ignisphaera cupida</name>
    <dbReference type="NCBI Taxonomy" id="3050454"/>
    <lineage>
        <taxon>Archaea</taxon>
        <taxon>Thermoproteota</taxon>
        <taxon>Thermoprotei</taxon>
        <taxon>Desulfurococcales</taxon>
        <taxon>Desulfurococcaceae</taxon>
        <taxon>Ignisphaera</taxon>
    </lineage>
</organism>
<feature type="domain" description="Glycosyltransferase 2-like" evidence="9">
    <location>
        <begin position="9"/>
        <end position="174"/>
    </location>
</feature>
<dbReference type="InterPro" id="IPR007267">
    <property type="entry name" value="GtrA_DPMS_TM"/>
</dbReference>
<comment type="subcellular location">
    <subcellularLocation>
        <location evidence="1">Membrane</location>
        <topology evidence="1">Multi-pass membrane protein</topology>
    </subcellularLocation>
</comment>
<dbReference type="GO" id="GO:0016020">
    <property type="term" value="C:membrane"/>
    <property type="evidence" value="ECO:0007669"/>
    <property type="project" value="UniProtKB-SubCell"/>
</dbReference>
<proteinExistence type="inferred from homology"/>
<evidence type="ECO:0000256" key="5">
    <source>
        <dbReference type="ARBA" id="ARBA00022692"/>
    </source>
</evidence>
<dbReference type="InterPro" id="IPR029044">
    <property type="entry name" value="Nucleotide-diphossugar_trans"/>
</dbReference>
<dbReference type="PANTHER" id="PTHR43398:SF1">
    <property type="entry name" value="DOLICHOL-PHOSPHATE MANNOSYLTRANSFERASE SUBUNIT 1"/>
    <property type="match status" value="1"/>
</dbReference>
<comment type="similarity">
    <text evidence="2">Belongs to the glycosyltransferase 2 family.</text>
</comment>
<dbReference type="PANTHER" id="PTHR43398">
    <property type="entry name" value="DOLICHOL-PHOSPHATE MANNOSYLTRANSFERASE SUBUNIT 1"/>
    <property type="match status" value="1"/>
</dbReference>
<keyword evidence="6 8" id="KW-1133">Transmembrane helix</keyword>
<dbReference type="Pfam" id="PF00535">
    <property type="entry name" value="Glycos_transf_2"/>
    <property type="match status" value="1"/>
</dbReference>
<evidence type="ECO:0000256" key="3">
    <source>
        <dbReference type="ARBA" id="ARBA00022676"/>
    </source>
</evidence>
<feature type="transmembrane region" description="Helical" evidence="8">
    <location>
        <begin position="306"/>
        <end position="324"/>
    </location>
</feature>
<evidence type="ECO:0000259" key="10">
    <source>
        <dbReference type="Pfam" id="PF04138"/>
    </source>
</evidence>
<dbReference type="Proteomes" id="UP001529235">
    <property type="component" value="Unassembled WGS sequence"/>
</dbReference>
<evidence type="ECO:0000256" key="4">
    <source>
        <dbReference type="ARBA" id="ARBA00022679"/>
    </source>
</evidence>
<reference evidence="11 12" key="1">
    <citation type="submission" date="2023-05" db="EMBL/GenBank/DDBJ databases">
        <title>A new hyperthermophilic archaea 'Ignisphaera cupida' sp. nov. and description of the family 'Ignisphaeraceae' fam. nov.</title>
        <authorList>
            <person name="Podosokorskaya O.A."/>
            <person name="Elcheninov A.G."/>
            <person name="Klukina A."/>
            <person name="Merkel A.Y."/>
        </authorList>
    </citation>
    <scope>NUCLEOTIDE SEQUENCE [LARGE SCALE GENOMIC DNA]</scope>
    <source>
        <strain evidence="11 12">4213-co</strain>
    </source>
</reference>
<dbReference type="CDD" id="cd06442">
    <property type="entry name" value="DPM1_like"/>
    <property type="match status" value="1"/>
</dbReference>
<sequence>MTNQFVNVSIVVPTYNEVENISLLLSEIWKNVPKDMEFEVIIVDDNSPDGTWRKAVELLNDDVLVVRRIGFKGLSTAIVDGVVFSAKDYVLVIDADLQHPPEYIKNMVFEASRSDADVVIGSRYVKGGHVEGWSRTRLIISKTATLIAKLFLPSTRKIADPMSGFFMVKRKIVIENLTKLNPYGFKILLEILERCNPQKVIEVPYVFKPRRYGKSKLGAKTIIQYIFHVLKLSGWRPFKFALVGLAGVGVNLGILNLIGYLTPLLISKYFAVGSAIAIEASVIFNFILHELWTFRDRRFGNVFTRFALFHVSSAPAILIQYLSSISIKYGLAMNPFIAQLIGILIGFPFNYVFSELGIWKRKSVY</sequence>
<comment type="caution">
    <text evidence="11">The sequence shown here is derived from an EMBL/GenBank/DDBJ whole genome shotgun (WGS) entry which is preliminary data.</text>
</comment>
<name>A0ABD4Z771_9CREN</name>
<evidence type="ECO:0000313" key="11">
    <source>
        <dbReference type="EMBL" id="MDK6029084.1"/>
    </source>
</evidence>
<gene>
    <name evidence="11" type="ORF">QPL79_06880</name>
</gene>
<dbReference type="Pfam" id="PF04138">
    <property type="entry name" value="GtrA_DPMS_TM"/>
    <property type="match status" value="1"/>
</dbReference>
<keyword evidence="12" id="KW-1185">Reference proteome</keyword>
<feature type="transmembrane region" description="Helical" evidence="8">
    <location>
        <begin position="269"/>
        <end position="294"/>
    </location>
</feature>
<protein>
    <submittedName>
        <fullName evidence="11">Glycosyltransferase family 2 protein</fullName>
    </submittedName>
</protein>
<evidence type="ECO:0000256" key="8">
    <source>
        <dbReference type="SAM" id="Phobius"/>
    </source>
</evidence>
<dbReference type="RefSeq" id="WP_285274071.1">
    <property type="nucleotide sequence ID" value="NZ_JASNVW010000004.1"/>
</dbReference>
<evidence type="ECO:0000256" key="7">
    <source>
        <dbReference type="ARBA" id="ARBA00023136"/>
    </source>
</evidence>
<evidence type="ECO:0000256" key="2">
    <source>
        <dbReference type="ARBA" id="ARBA00006739"/>
    </source>
</evidence>
<dbReference type="Gene3D" id="3.90.550.10">
    <property type="entry name" value="Spore Coat Polysaccharide Biosynthesis Protein SpsA, Chain A"/>
    <property type="match status" value="1"/>
</dbReference>
<evidence type="ECO:0000259" key="9">
    <source>
        <dbReference type="Pfam" id="PF00535"/>
    </source>
</evidence>
<keyword evidence="3" id="KW-0328">Glycosyltransferase</keyword>
<evidence type="ECO:0000256" key="1">
    <source>
        <dbReference type="ARBA" id="ARBA00004141"/>
    </source>
</evidence>
<dbReference type="AlphaFoldDB" id="A0ABD4Z771"/>
<feature type="transmembrane region" description="Helical" evidence="8">
    <location>
        <begin position="336"/>
        <end position="353"/>
    </location>
</feature>